<proteinExistence type="predicted"/>
<gene>
    <name evidence="1" type="ORF">MARPO_0118s0016</name>
</gene>
<dbReference type="Gramene" id="Mp1g22710.1">
    <property type="protein sequence ID" value="Mp1g22710.1.cds1"/>
    <property type="gene ID" value="Mp1g22710"/>
</dbReference>
<dbReference type="EMBL" id="KZ772790">
    <property type="protein sequence ID" value="PTQ30879.1"/>
    <property type="molecule type" value="Genomic_DNA"/>
</dbReference>
<reference evidence="2" key="1">
    <citation type="journal article" date="2017" name="Cell">
        <title>Insights into land plant evolution garnered from the Marchantia polymorpha genome.</title>
        <authorList>
            <person name="Bowman J.L."/>
            <person name="Kohchi T."/>
            <person name="Yamato K.T."/>
            <person name="Jenkins J."/>
            <person name="Shu S."/>
            <person name="Ishizaki K."/>
            <person name="Yamaoka S."/>
            <person name="Nishihama R."/>
            <person name="Nakamura Y."/>
            <person name="Berger F."/>
            <person name="Adam C."/>
            <person name="Aki S.S."/>
            <person name="Althoff F."/>
            <person name="Araki T."/>
            <person name="Arteaga-Vazquez M.A."/>
            <person name="Balasubrmanian S."/>
            <person name="Barry K."/>
            <person name="Bauer D."/>
            <person name="Boehm C.R."/>
            <person name="Briginshaw L."/>
            <person name="Caballero-Perez J."/>
            <person name="Catarino B."/>
            <person name="Chen F."/>
            <person name="Chiyoda S."/>
            <person name="Chovatia M."/>
            <person name="Davies K.M."/>
            <person name="Delmans M."/>
            <person name="Demura T."/>
            <person name="Dierschke T."/>
            <person name="Dolan L."/>
            <person name="Dorantes-Acosta A.E."/>
            <person name="Eklund D.M."/>
            <person name="Florent S.N."/>
            <person name="Flores-Sandoval E."/>
            <person name="Fujiyama A."/>
            <person name="Fukuzawa H."/>
            <person name="Galik B."/>
            <person name="Grimanelli D."/>
            <person name="Grimwood J."/>
            <person name="Grossniklaus U."/>
            <person name="Hamada T."/>
            <person name="Haseloff J."/>
            <person name="Hetherington A.J."/>
            <person name="Higo A."/>
            <person name="Hirakawa Y."/>
            <person name="Hundley H.N."/>
            <person name="Ikeda Y."/>
            <person name="Inoue K."/>
            <person name="Inoue S.I."/>
            <person name="Ishida S."/>
            <person name="Jia Q."/>
            <person name="Kakita M."/>
            <person name="Kanazawa T."/>
            <person name="Kawai Y."/>
            <person name="Kawashima T."/>
            <person name="Kennedy M."/>
            <person name="Kinose K."/>
            <person name="Kinoshita T."/>
            <person name="Kohara Y."/>
            <person name="Koide E."/>
            <person name="Komatsu K."/>
            <person name="Kopischke S."/>
            <person name="Kubo M."/>
            <person name="Kyozuka J."/>
            <person name="Lagercrantz U."/>
            <person name="Lin S.S."/>
            <person name="Lindquist E."/>
            <person name="Lipzen A.M."/>
            <person name="Lu C.W."/>
            <person name="De Luna E."/>
            <person name="Martienssen R.A."/>
            <person name="Minamino N."/>
            <person name="Mizutani M."/>
            <person name="Mizutani M."/>
            <person name="Mochizuki N."/>
            <person name="Monte I."/>
            <person name="Mosher R."/>
            <person name="Nagasaki H."/>
            <person name="Nakagami H."/>
            <person name="Naramoto S."/>
            <person name="Nishitani K."/>
            <person name="Ohtani M."/>
            <person name="Okamoto T."/>
            <person name="Okumura M."/>
            <person name="Phillips J."/>
            <person name="Pollak B."/>
            <person name="Reinders A."/>
            <person name="Rovekamp M."/>
            <person name="Sano R."/>
            <person name="Sawa S."/>
            <person name="Schmid M.W."/>
            <person name="Shirakawa M."/>
            <person name="Solano R."/>
            <person name="Spunde A."/>
            <person name="Suetsugu N."/>
            <person name="Sugano S."/>
            <person name="Sugiyama A."/>
            <person name="Sun R."/>
            <person name="Suzuki Y."/>
            <person name="Takenaka M."/>
            <person name="Takezawa D."/>
            <person name="Tomogane H."/>
            <person name="Tsuzuki M."/>
            <person name="Ueda T."/>
            <person name="Umeda M."/>
            <person name="Ward J.M."/>
            <person name="Watanabe Y."/>
            <person name="Yazaki K."/>
            <person name="Yokoyama R."/>
            <person name="Yoshitake Y."/>
            <person name="Yotsui I."/>
            <person name="Zachgo S."/>
            <person name="Schmutz J."/>
        </authorList>
    </citation>
    <scope>NUCLEOTIDE SEQUENCE [LARGE SCALE GENOMIC DNA]</scope>
    <source>
        <strain evidence="2">Tak-1</strain>
    </source>
</reference>
<dbReference type="AlphaFoldDB" id="A0A2R6WAK4"/>
<organism evidence="1 2">
    <name type="scientific">Marchantia polymorpha</name>
    <name type="common">Common liverwort</name>
    <name type="synonym">Marchantia aquatica</name>
    <dbReference type="NCBI Taxonomy" id="3197"/>
    <lineage>
        <taxon>Eukaryota</taxon>
        <taxon>Viridiplantae</taxon>
        <taxon>Streptophyta</taxon>
        <taxon>Embryophyta</taxon>
        <taxon>Marchantiophyta</taxon>
        <taxon>Marchantiopsida</taxon>
        <taxon>Marchantiidae</taxon>
        <taxon>Marchantiales</taxon>
        <taxon>Marchantiaceae</taxon>
        <taxon>Marchantia</taxon>
    </lineage>
</organism>
<accession>A0A2R6WAK4</accession>
<keyword evidence="2" id="KW-1185">Reference proteome</keyword>
<sequence length="140" mass="16479">MISIRRQKETNTVRYDDDHDPRWLDRPTYVDVDVDHVLKSSCAINDGVRARRRERESLDEWTRHMPCFLLKTRRRRRRRKRSAGDFLETAGGPIHSDLRLRQTGCIMQNEKGWLISLLEERGRISCPVLGRQAGRQAGRP</sequence>
<dbReference type="Proteomes" id="UP000244005">
    <property type="component" value="Unassembled WGS sequence"/>
</dbReference>
<name>A0A2R6WAK4_MARPO</name>
<evidence type="ECO:0000313" key="1">
    <source>
        <dbReference type="EMBL" id="PTQ30879.1"/>
    </source>
</evidence>
<evidence type="ECO:0000313" key="2">
    <source>
        <dbReference type="Proteomes" id="UP000244005"/>
    </source>
</evidence>
<protein>
    <submittedName>
        <fullName evidence="1">Uncharacterized protein</fullName>
    </submittedName>
</protein>